<protein>
    <recommendedName>
        <fullName evidence="3">DUF218 domain-containing protein</fullName>
    </recommendedName>
</protein>
<reference evidence="1 2" key="1">
    <citation type="submission" date="2021-02" db="EMBL/GenBank/DDBJ databases">
        <title>Activity-based single-cell genomes from oceanic crustal fluid captures similar information to metagenomic and metatranscriptomic surveys with orders of magnitude less sampling.</title>
        <authorList>
            <person name="D'Angelo T.S."/>
            <person name="Orcutt B.N."/>
        </authorList>
    </citation>
    <scope>NUCLEOTIDE SEQUENCE [LARGE SCALE GENOMIC DNA]</scope>
    <source>
        <strain evidence="1">AH-315-G02</strain>
    </source>
</reference>
<evidence type="ECO:0000313" key="1">
    <source>
        <dbReference type="EMBL" id="MBN4068754.1"/>
    </source>
</evidence>
<comment type="caution">
    <text evidence="1">The sequence shown here is derived from an EMBL/GenBank/DDBJ whole genome shotgun (WGS) entry which is preliminary data.</text>
</comment>
<organism evidence="1 2">
    <name type="scientific">Desulfotalea psychrophila</name>
    <dbReference type="NCBI Taxonomy" id="84980"/>
    <lineage>
        <taxon>Bacteria</taxon>
        <taxon>Pseudomonadati</taxon>
        <taxon>Thermodesulfobacteriota</taxon>
        <taxon>Desulfobulbia</taxon>
        <taxon>Desulfobulbales</taxon>
        <taxon>Desulfocapsaceae</taxon>
        <taxon>Desulfotalea</taxon>
    </lineage>
</organism>
<gene>
    <name evidence="1" type="ORF">JYU06_04470</name>
</gene>
<sequence length="212" mass="23927">MDNKHVVVELLTRVLCDSRPVMPVDGVYLNCQTTSSQGGVFQTAKFLLDKSYAAKALILHIDAKSGYPGFDKWSEQLQKTGINQEQIEGVESGETESINTLIESEALVRFALKRKYRAIVVVAPPFQQLRAFMTAVTVALREYPQLRIYSYPAVAMPWQEEIVHSQGTLKAIPSELIHAELARINTYQKKGDLSLFEPILAYLNQRQDIVRN</sequence>
<evidence type="ECO:0008006" key="3">
    <source>
        <dbReference type="Google" id="ProtNLM"/>
    </source>
</evidence>
<keyword evidence="2" id="KW-1185">Reference proteome</keyword>
<accession>A0ABS3AUI7</accession>
<proteinExistence type="predicted"/>
<dbReference type="Proteomes" id="UP000717534">
    <property type="component" value="Unassembled WGS sequence"/>
</dbReference>
<evidence type="ECO:0000313" key="2">
    <source>
        <dbReference type="Proteomes" id="UP000717534"/>
    </source>
</evidence>
<dbReference type="EMBL" id="JAFITO010000048">
    <property type="protein sequence ID" value="MBN4068754.1"/>
    <property type="molecule type" value="Genomic_DNA"/>
</dbReference>
<name>A0ABS3AUI7_9BACT</name>